<organism evidence="2 3">
    <name type="scientific">Zasmidium cellare ATCC 36951</name>
    <dbReference type="NCBI Taxonomy" id="1080233"/>
    <lineage>
        <taxon>Eukaryota</taxon>
        <taxon>Fungi</taxon>
        <taxon>Dikarya</taxon>
        <taxon>Ascomycota</taxon>
        <taxon>Pezizomycotina</taxon>
        <taxon>Dothideomycetes</taxon>
        <taxon>Dothideomycetidae</taxon>
        <taxon>Mycosphaerellales</taxon>
        <taxon>Mycosphaerellaceae</taxon>
        <taxon>Zasmidium</taxon>
    </lineage>
</organism>
<evidence type="ECO:0000259" key="1">
    <source>
        <dbReference type="Pfam" id="PF06985"/>
    </source>
</evidence>
<dbReference type="Proteomes" id="UP000799537">
    <property type="component" value="Unassembled WGS sequence"/>
</dbReference>
<feature type="domain" description="Heterokaryon incompatibility" evidence="1">
    <location>
        <begin position="57"/>
        <end position="201"/>
    </location>
</feature>
<evidence type="ECO:0000313" key="3">
    <source>
        <dbReference type="Proteomes" id="UP000799537"/>
    </source>
</evidence>
<dbReference type="PANTHER" id="PTHR24148">
    <property type="entry name" value="ANKYRIN REPEAT DOMAIN-CONTAINING PROTEIN 39 HOMOLOG-RELATED"/>
    <property type="match status" value="1"/>
</dbReference>
<dbReference type="GeneID" id="54559283"/>
<dbReference type="InterPro" id="IPR052895">
    <property type="entry name" value="HetReg/Transcr_Mod"/>
</dbReference>
<dbReference type="PANTHER" id="PTHR24148:SF82">
    <property type="entry name" value="HETEROKARYON INCOMPATIBILITY DOMAIN-CONTAINING PROTEIN"/>
    <property type="match status" value="1"/>
</dbReference>
<dbReference type="InterPro" id="IPR010730">
    <property type="entry name" value="HET"/>
</dbReference>
<dbReference type="Pfam" id="PF06985">
    <property type="entry name" value="HET"/>
    <property type="match status" value="1"/>
</dbReference>
<sequence>MATTLGTLSSETIYKATPLIAAKRQIRLLEVQPGAFDEPLRCSLRIATLGTFRRPRYETISYCWGDSTRQTPIAVDGTAINVPQSSSDAIRRARVAERPRTIWIDAVCINQTDLEEKTSQVGMMGTVYQRSIGNLVYLGEDVDRVAPAVVETFRHAKPFYENGADVFEVAAEESFLTKDGMDRVGNVFALPWFTRLWVVQEAALSPHNTCIWGNSEFDLVDAVTVAVGGFMRLLQLEECPGREHFQRLGKALELYQALNQAEQRDTIRWQDFNRIAIASTATDPRDHVFALTGFLQHVNRLRSLPALLHTDYRKSVREVYRDCTRASLHENEDDLLANVCHSSANDLLEVETPSWAVSWNRPEAYGELINSQGDAGWTCHFRERIIGAFPVERRLEFSDVVSDPDSLVVKGYIVGKVAWTSPVSPSYADKDKPYASLSRFLDIVVGRIEGSFVGDHDSHCYDFAADVLTAGTWRDTHVGLGLPSLEAAGAGLKALHTLANNADGDDVDHGTRKSPVKLSSPAGKIKSNIMAQRRIFTLQQEDDDDEKGRERFGNGPHLIREADLLYIMQGGHYVHVLRRVNTDEEHYLLAGAAWIPGMMEGEVLDMGIEPEWITIR</sequence>
<dbReference type="OrthoDB" id="5386682at2759"/>
<dbReference type="AlphaFoldDB" id="A0A6A6CR68"/>
<proteinExistence type="predicted"/>
<protein>
    <recommendedName>
        <fullName evidence="1">Heterokaryon incompatibility domain-containing protein</fullName>
    </recommendedName>
</protein>
<reference evidence="2" key="1">
    <citation type="journal article" date="2020" name="Stud. Mycol.">
        <title>101 Dothideomycetes genomes: a test case for predicting lifestyles and emergence of pathogens.</title>
        <authorList>
            <person name="Haridas S."/>
            <person name="Albert R."/>
            <person name="Binder M."/>
            <person name="Bloem J."/>
            <person name="Labutti K."/>
            <person name="Salamov A."/>
            <person name="Andreopoulos B."/>
            <person name="Baker S."/>
            <person name="Barry K."/>
            <person name="Bills G."/>
            <person name="Bluhm B."/>
            <person name="Cannon C."/>
            <person name="Castanera R."/>
            <person name="Culley D."/>
            <person name="Daum C."/>
            <person name="Ezra D."/>
            <person name="Gonzalez J."/>
            <person name="Henrissat B."/>
            <person name="Kuo A."/>
            <person name="Liang C."/>
            <person name="Lipzen A."/>
            <person name="Lutzoni F."/>
            <person name="Magnuson J."/>
            <person name="Mondo S."/>
            <person name="Nolan M."/>
            <person name="Ohm R."/>
            <person name="Pangilinan J."/>
            <person name="Park H.-J."/>
            <person name="Ramirez L."/>
            <person name="Alfaro M."/>
            <person name="Sun H."/>
            <person name="Tritt A."/>
            <person name="Yoshinaga Y."/>
            <person name="Zwiers L.-H."/>
            <person name="Turgeon B."/>
            <person name="Goodwin S."/>
            <person name="Spatafora J."/>
            <person name="Crous P."/>
            <person name="Grigoriev I."/>
        </authorList>
    </citation>
    <scope>NUCLEOTIDE SEQUENCE</scope>
    <source>
        <strain evidence="2">ATCC 36951</strain>
    </source>
</reference>
<evidence type="ECO:0000313" key="2">
    <source>
        <dbReference type="EMBL" id="KAF2168322.1"/>
    </source>
</evidence>
<name>A0A6A6CR68_ZASCE</name>
<dbReference type="EMBL" id="ML993591">
    <property type="protein sequence ID" value="KAF2168322.1"/>
    <property type="molecule type" value="Genomic_DNA"/>
</dbReference>
<gene>
    <name evidence="2" type="ORF">M409DRAFT_21759</name>
</gene>
<accession>A0A6A6CR68</accession>
<keyword evidence="3" id="KW-1185">Reference proteome</keyword>
<dbReference type="RefSeq" id="XP_033669211.1">
    <property type="nucleotide sequence ID" value="XM_033806011.1"/>
</dbReference>